<organism evidence="4 5">
    <name type="scientific">Myxozyma melibiosi</name>
    <dbReference type="NCBI Taxonomy" id="54550"/>
    <lineage>
        <taxon>Eukaryota</taxon>
        <taxon>Fungi</taxon>
        <taxon>Dikarya</taxon>
        <taxon>Ascomycota</taxon>
        <taxon>Saccharomycotina</taxon>
        <taxon>Lipomycetes</taxon>
        <taxon>Lipomycetales</taxon>
        <taxon>Lipomycetaceae</taxon>
        <taxon>Myxozyma</taxon>
    </lineage>
</organism>
<keyword evidence="2" id="KW-0521">NADP</keyword>
<comment type="caution">
    <text evidence="4">The sequence shown here is derived from an EMBL/GenBank/DDBJ whole genome shotgun (WGS) entry which is preliminary data.</text>
</comment>
<dbReference type="EMBL" id="JBBJBU010000005">
    <property type="protein sequence ID" value="KAK7205617.1"/>
    <property type="molecule type" value="Genomic_DNA"/>
</dbReference>
<dbReference type="InterPro" id="IPR036291">
    <property type="entry name" value="NAD(P)-bd_dom_sf"/>
</dbReference>
<evidence type="ECO:0000256" key="1">
    <source>
        <dbReference type="ARBA" id="ARBA00006484"/>
    </source>
</evidence>
<dbReference type="PROSITE" id="PS00061">
    <property type="entry name" value="ADH_SHORT"/>
    <property type="match status" value="1"/>
</dbReference>
<accession>A0ABR1F734</accession>
<gene>
    <name evidence="4" type="ORF">BZA70DRAFT_165529</name>
</gene>
<proteinExistence type="inferred from homology"/>
<keyword evidence="3" id="KW-0560">Oxidoreductase</keyword>
<evidence type="ECO:0000256" key="3">
    <source>
        <dbReference type="ARBA" id="ARBA00023002"/>
    </source>
</evidence>
<dbReference type="InterPro" id="IPR002347">
    <property type="entry name" value="SDR_fam"/>
</dbReference>
<dbReference type="PANTHER" id="PTHR24320:SF236">
    <property type="entry name" value="SHORT-CHAIN DEHYDROGENASE-RELATED"/>
    <property type="match status" value="1"/>
</dbReference>
<evidence type="ECO:0000313" key="4">
    <source>
        <dbReference type="EMBL" id="KAK7205617.1"/>
    </source>
</evidence>
<dbReference type="PANTHER" id="PTHR24320">
    <property type="entry name" value="RETINOL DEHYDROGENASE"/>
    <property type="match status" value="1"/>
</dbReference>
<dbReference type="InterPro" id="IPR020904">
    <property type="entry name" value="Sc_DH/Rdtase_CS"/>
</dbReference>
<protein>
    <recommendedName>
        <fullName evidence="6">Short-chain dehydrogenase</fullName>
    </recommendedName>
</protein>
<sequence length="327" mass="36277">MMDVLWQSITEVAPPTPQFTDEHVSDLEGKTYLVTGGSYGVGRELAKVLYSKNAIVYLGTRSETRFNDAVEYIAADAASSKGELRLLQMDQMDLPTVVRAAQKIISEVKRLDSVWYNAGVMGHPTLTHTVQGFELHWGTNVVAHFLLNALLTDLLLKSARESNGEESGEWGKVRAIWVASDASLFSPGADGINWDDINYENSAASQMTLYGQSKAAAIIMANEFAKRHGDDIVSLSLNPGHLVTGMQENRPKWLQKLGNLFSYHPKYGAYTELFAGFSKVDKSQNGSYVVPWGRFGTPKTTLREGLRARDIGARLWDLLEQEIKPYV</sequence>
<dbReference type="PRINTS" id="PR00081">
    <property type="entry name" value="GDHRDH"/>
</dbReference>
<evidence type="ECO:0000256" key="2">
    <source>
        <dbReference type="ARBA" id="ARBA00022857"/>
    </source>
</evidence>
<comment type="similarity">
    <text evidence="1">Belongs to the short-chain dehydrogenases/reductases (SDR) family.</text>
</comment>
<evidence type="ECO:0000313" key="5">
    <source>
        <dbReference type="Proteomes" id="UP001498771"/>
    </source>
</evidence>
<name>A0ABR1F734_9ASCO</name>
<evidence type="ECO:0008006" key="6">
    <source>
        <dbReference type="Google" id="ProtNLM"/>
    </source>
</evidence>
<dbReference type="RefSeq" id="XP_064768650.1">
    <property type="nucleotide sequence ID" value="XM_064909822.1"/>
</dbReference>
<dbReference type="GeneID" id="90035334"/>
<dbReference type="Proteomes" id="UP001498771">
    <property type="component" value="Unassembled WGS sequence"/>
</dbReference>
<dbReference type="Pfam" id="PF00106">
    <property type="entry name" value="adh_short"/>
    <property type="match status" value="1"/>
</dbReference>
<keyword evidence="5" id="KW-1185">Reference proteome</keyword>
<reference evidence="4 5" key="1">
    <citation type="submission" date="2024-03" db="EMBL/GenBank/DDBJ databases">
        <title>Genome-scale model development and genomic sequencing of the oleaginous clade Lipomyces.</title>
        <authorList>
            <consortium name="Lawrence Berkeley National Laboratory"/>
            <person name="Czajka J.J."/>
            <person name="Han Y."/>
            <person name="Kim J."/>
            <person name="Mondo S.J."/>
            <person name="Hofstad B.A."/>
            <person name="Robles A."/>
            <person name="Haridas S."/>
            <person name="Riley R."/>
            <person name="LaButti K."/>
            <person name="Pangilinan J."/>
            <person name="Andreopoulos W."/>
            <person name="Lipzen A."/>
            <person name="Yan J."/>
            <person name="Wang M."/>
            <person name="Ng V."/>
            <person name="Grigoriev I.V."/>
            <person name="Spatafora J.W."/>
            <person name="Magnuson J.K."/>
            <person name="Baker S.E."/>
            <person name="Pomraning K.R."/>
        </authorList>
    </citation>
    <scope>NUCLEOTIDE SEQUENCE [LARGE SCALE GENOMIC DNA]</scope>
    <source>
        <strain evidence="4 5">Phaff 52-87</strain>
    </source>
</reference>
<dbReference type="SUPFAM" id="SSF51735">
    <property type="entry name" value="NAD(P)-binding Rossmann-fold domains"/>
    <property type="match status" value="1"/>
</dbReference>
<dbReference type="Gene3D" id="3.40.50.720">
    <property type="entry name" value="NAD(P)-binding Rossmann-like Domain"/>
    <property type="match status" value="1"/>
</dbReference>